<name>A0A7S3UR98_HETAK</name>
<dbReference type="EMBL" id="HBIU01004370">
    <property type="protein sequence ID" value="CAE0622947.1"/>
    <property type="molecule type" value="Transcribed_RNA"/>
</dbReference>
<proteinExistence type="predicted"/>
<reference evidence="2" key="1">
    <citation type="submission" date="2021-01" db="EMBL/GenBank/DDBJ databases">
        <authorList>
            <person name="Corre E."/>
            <person name="Pelletier E."/>
            <person name="Niang G."/>
            <person name="Scheremetjew M."/>
            <person name="Finn R."/>
            <person name="Kale V."/>
            <person name="Holt S."/>
            <person name="Cochrane G."/>
            <person name="Meng A."/>
            <person name="Brown T."/>
            <person name="Cohen L."/>
        </authorList>
    </citation>
    <scope>NUCLEOTIDE SEQUENCE</scope>
    <source>
        <strain evidence="2">CCMP3107</strain>
    </source>
</reference>
<feature type="compositionally biased region" description="Basic and acidic residues" evidence="1">
    <location>
        <begin position="26"/>
        <end position="35"/>
    </location>
</feature>
<accession>A0A7S3UR98</accession>
<protein>
    <submittedName>
        <fullName evidence="2">Uncharacterized protein</fullName>
    </submittedName>
</protein>
<organism evidence="2">
    <name type="scientific">Heterosigma akashiwo</name>
    <name type="common">Chromophytic alga</name>
    <name type="synonym">Heterosigma carterae</name>
    <dbReference type="NCBI Taxonomy" id="2829"/>
    <lineage>
        <taxon>Eukaryota</taxon>
        <taxon>Sar</taxon>
        <taxon>Stramenopiles</taxon>
        <taxon>Ochrophyta</taxon>
        <taxon>Raphidophyceae</taxon>
        <taxon>Chattonellales</taxon>
        <taxon>Chattonellaceae</taxon>
        <taxon>Heterosigma</taxon>
    </lineage>
</organism>
<feature type="region of interest" description="Disordered" evidence="1">
    <location>
        <begin position="16"/>
        <end position="35"/>
    </location>
</feature>
<evidence type="ECO:0000256" key="1">
    <source>
        <dbReference type="SAM" id="MobiDB-lite"/>
    </source>
</evidence>
<sequence length="154" mass="17920">MAAEYHKTSNQRYLSFEAPALQSKDAGARQRENHKIDKKRGLMYEHSDYMHPHNGMALIDVQVRELKLDNSNQEDVPFLVLFCKKAQQKRHIKIKEKDDDEKIKPRAIIFQLHSNEAHGAMKRRLESILKRTAHSFISANEAEHQSFDIDLDGL</sequence>
<evidence type="ECO:0000313" key="2">
    <source>
        <dbReference type="EMBL" id="CAE0622947.1"/>
    </source>
</evidence>
<dbReference type="AlphaFoldDB" id="A0A7S3UR98"/>
<gene>
    <name evidence="2" type="ORF">HAKA00212_LOCUS1610</name>
</gene>